<dbReference type="eggNOG" id="COG1277">
    <property type="taxonomic scope" value="Bacteria"/>
</dbReference>
<gene>
    <name evidence="2" type="ORF">SSYRP_v1c02790</name>
</gene>
<dbReference type="KEGG" id="ssyr:SSYRP_v1c02790"/>
<dbReference type="Proteomes" id="UP000013963">
    <property type="component" value="Chromosome"/>
</dbReference>
<dbReference type="PATRIC" id="fig|1276229.3.peg.276"/>
<evidence type="ECO:0000313" key="2">
    <source>
        <dbReference type="EMBL" id="AGM25875.1"/>
    </source>
</evidence>
<keyword evidence="3" id="KW-1185">Reference proteome</keyword>
<protein>
    <submittedName>
        <fullName evidence="2">Uncharacterized protein</fullName>
    </submittedName>
</protein>
<evidence type="ECO:0000313" key="3">
    <source>
        <dbReference type="Proteomes" id="UP000013963"/>
    </source>
</evidence>
<feature type="transmembrane region" description="Helical" evidence="1">
    <location>
        <begin position="103"/>
        <end position="128"/>
    </location>
</feature>
<reference evidence="2 3" key="1">
    <citation type="journal article" date="2013" name="Genome Biol. Evol.">
        <title>Complete genomes of two dipteran-associated spiroplasmas provided insights into the origin, dynamics, and impacts of viral invasion in spiroplasma.</title>
        <authorList>
            <person name="Ku C."/>
            <person name="Lo W.S."/>
            <person name="Chen L.L."/>
            <person name="Kuo C.H."/>
        </authorList>
    </citation>
    <scope>NUCLEOTIDE SEQUENCE [LARGE SCALE GENOMIC DNA]</scope>
    <source>
        <strain evidence="2">EA-1</strain>
    </source>
</reference>
<accession>R4UI93</accession>
<dbReference type="OrthoDB" id="393896at2"/>
<feature type="transmembrane region" description="Helical" evidence="1">
    <location>
        <begin position="18"/>
        <end position="39"/>
    </location>
</feature>
<feature type="transmembrane region" description="Helical" evidence="1">
    <location>
        <begin position="143"/>
        <end position="161"/>
    </location>
</feature>
<feature type="transmembrane region" description="Helical" evidence="1">
    <location>
        <begin position="168"/>
        <end position="192"/>
    </location>
</feature>
<organism evidence="2 3">
    <name type="scientific">Spiroplasma syrphidicola EA-1</name>
    <dbReference type="NCBI Taxonomy" id="1276229"/>
    <lineage>
        <taxon>Bacteria</taxon>
        <taxon>Bacillati</taxon>
        <taxon>Mycoplasmatota</taxon>
        <taxon>Mollicutes</taxon>
        <taxon>Entomoplasmatales</taxon>
        <taxon>Spiroplasmataceae</taxon>
        <taxon>Spiroplasma</taxon>
    </lineage>
</organism>
<dbReference type="STRING" id="1276229.SSYRP_v1c02790"/>
<dbReference type="AlphaFoldDB" id="R4UI93"/>
<dbReference type="RefSeq" id="WP_016340524.1">
    <property type="nucleotide sequence ID" value="NC_021284.1"/>
</dbReference>
<proteinExistence type="predicted"/>
<feature type="transmembrane region" description="Helical" evidence="1">
    <location>
        <begin position="543"/>
        <end position="565"/>
    </location>
</feature>
<name>R4UI93_9MOLU</name>
<sequence>MKVYNYFIKKTFSDKNNIILGVFFAVMFIAVQGFVLVYGVKYKMSMEFIQVLSITAPIILILFSASFIVYYFYKEIIVYYKNGSWNLELRMGQSYWQIYLRKILISLIWLWVYLLGLFLINIFFIVGINKDVNLLVIKLTQNYLLTFIVQVFLIALTLLIFSFRKPVLAIILSTFIALIFSCMEIVTNPYVFLDPTMSEVMADINELNIRNEYAQKALKLKNHNKIFKELSNNPGDILNKYDLKYDSESSNPNERALFDNYWNGDVSINLPLFFDNATLKENAPQTVYDWMFDLNYILREEVYKADLVDDKWDKDEWITYYRIDKIGFDNLTTYKMPKYNIWYTYKIMNKNLDKLSQKGYSSSEIKDIKAVIKFAYNFAIKYDYARISIERMSQSVNSFPPMLVNKESSFSFEPKYSMDRYQTLLTSPGENEIYSTLIRLVINSKMFINKPNIVKTDQVVKRIRLQSYLNPLAGLWAINNFSYQFNEKNWMDYSVLGSNMANFINNYHSVTFKTPIEANDFRSFAYDMNDYENAVVVSANHKIVYPTIICLGWLLASGLIGYWGYYQFRKNIIF</sequence>
<keyword evidence="1" id="KW-0812">Transmembrane</keyword>
<evidence type="ECO:0000256" key="1">
    <source>
        <dbReference type="SAM" id="Phobius"/>
    </source>
</evidence>
<keyword evidence="1" id="KW-1133">Transmembrane helix</keyword>
<dbReference type="HOGENOM" id="CLU_473201_0_0_14"/>
<dbReference type="EMBL" id="CP005078">
    <property type="protein sequence ID" value="AGM25875.1"/>
    <property type="molecule type" value="Genomic_DNA"/>
</dbReference>
<keyword evidence="1" id="KW-0472">Membrane</keyword>
<feature type="transmembrane region" description="Helical" evidence="1">
    <location>
        <begin position="51"/>
        <end position="73"/>
    </location>
</feature>